<name>A0A9P4QNP5_9PLEO</name>
<sequence>MSMSWMIKDKPGNGIGTNYLKTTIEEVARRGTNLFRTSDDVDAYKMRKPPLASSDTKMIRKVGSCDENGNKSSFVDQANVDYLLPSEKREEFKSWKSTDKGSSAPKALASVPAFLFLYCSERHGYNKEDLAKSRMIALFKLFLAWTTTKIVYQGLR</sequence>
<keyword evidence="2" id="KW-1185">Reference proteome</keyword>
<dbReference type="AlphaFoldDB" id="A0A9P4QNP5"/>
<reference evidence="1" key="1">
    <citation type="journal article" date="2020" name="Stud. Mycol.">
        <title>101 Dothideomycetes genomes: a test case for predicting lifestyles and emergence of pathogens.</title>
        <authorList>
            <person name="Haridas S."/>
            <person name="Albert R."/>
            <person name="Binder M."/>
            <person name="Bloem J."/>
            <person name="Labutti K."/>
            <person name="Salamov A."/>
            <person name="Andreopoulos B."/>
            <person name="Baker S."/>
            <person name="Barry K."/>
            <person name="Bills G."/>
            <person name="Bluhm B."/>
            <person name="Cannon C."/>
            <person name="Castanera R."/>
            <person name="Culley D."/>
            <person name="Daum C."/>
            <person name="Ezra D."/>
            <person name="Gonzalez J."/>
            <person name="Henrissat B."/>
            <person name="Kuo A."/>
            <person name="Liang C."/>
            <person name="Lipzen A."/>
            <person name="Lutzoni F."/>
            <person name="Magnuson J."/>
            <person name="Mondo S."/>
            <person name="Nolan M."/>
            <person name="Ohm R."/>
            <person name="Pangilinan J."/>
            <person name="Park H.-J."/>
            <person name="Ramirez L."/>
            <person name="Alfaro M."/>
            <person name="Sun H."/>
            <person name="Tritt A."/>
            <person name="Yoshinaga Y."/>
            <person name="Zwiers L.-H."/>
            <person name="Turgeon B."/>
            <person name="Goodwin S."/>
            <person name="Spatafora J."/>
            <person name="Crous P."/>
            <person name="Grigoriev I."/>
        </authorList>
    </citation>
    <scope>NUCLEOTIDE SEQUENCE</scope>
    <source>
        <strain evidence="1">CBS 125425</strain>
    </source>
</reference>
<evidence type="ECO:0000313" key="2">
    <source>
        <dbReference type="Proteomes" id="UP000799444"/>
    </source>
</evidence>
<dbReference type="OrthoDB" id="5093543at2759"/>
<protein>
    <submittedName>
        <fullName evidence="1">Uncharacterized protein</fullName>
    </submittedName>
</protein>
<proteinExistence type="predicted"/>
<comment type="caution">
    <text evidence="1">The sequence shown here is derived from an EMBL/GenBank/DDBJ whole genome shotgun (WGS) entry which is preliminary data.</text>
</comment>
<gene>
    <name evidence="1" type="ORF">EJ04DRAFT_528902</name>
</gene>
<dbReference type="EMBL" id="ML996295">
    <property type="protein sequence ID" value="KAF2728107.1"/>
    <property type="molecule type" value="Genomic_DNA"/>
</dbReference>
<organism evidence="1 2">
    <name type="scientific">Polyplosphaeria fusca</name>
    <dbReference type="NCBI Taxonomy" id="682080"/>
    <lineage>
        <taxon>Eukaryota</taxon>
        <taxon>Fungi</taxon>
        <taxon>Dikarya</taxon>
        <taxon>Ascomycota</taxon>
        <taxon>Pezizomycotina</taxon>
        <taxon>Dothideomycetes</taxon>
        <taxon>Pleosporomycetidae</taxon>
        <taxon>Pleosporales</taxon>
        <taxon>Tetraplosphaeriaceae</taxon>
        <taxon>Polyplosphaeria</taxon>
    </lineage>
</organism>
<accession>A0A9P4QNP5</accession>
<evidence type="ECO:0000313" key="1">
    <source>
        <dbReference type="EMBL" id="KAF2728107.1"/>
    </source>
</evidence>
<dbReference type="Proteomes" id="UP000799444">
    <property type="component" value="Unassembled WGS sequence"/>
</dbReference>